<keyword evidence="2" id="KW-1185">Reference proteome</keyword>
<comment type="caution">
    <text evidence="1">The sequence shown here is derived from an EMBL/GenBank/DDBJ whole genome shotgun (WGS) entry which is preliminary data.</text>
</comment>
<organism evidence="1 2">
    <name type="scientific">Kineococcus glutinatus</name>
    <dbReference type="NCBI Taxonomy" id="1070872"/>
    <lineage>
        <taxon>Bacteria</taxon>
        <taxon>Bacillati</taxon>
        <taxon>Actinomycetota</taxon>
        <taxon>Actinomycetes</taxon>
        <taxon>Kineosporiales</taxon>
        <taxon>Kineosporiaceae</taxon>
        <taxon>Kineococcus</taxon>
    </lineage>
</organism>
<dbReference type="RefSeq" id="WP_345710833.1">
    <property type="nucleotide sequence ID" value="NZ_BAABIL010000061.1"/>
</dbReference>
<gene>
    <name evidence="1" type="ORF">GCM10023225_05860</name>
</gene>
<evidence type="ECO:0000313" key="2">
    <source>
        <dbReference type="Proteomes" id="UP001501195"/>
    </source>
</evidence>
<protein>
    <submittedName>
        <fullName evidence="1">Uncharacterized protein</fullName>
    </submittedName>
</protein>
<evidence type="ECO:0000313" key="1">
    <source>
        <dbReference type="EMBL" id="GAA4965580.1"/>
    </source>
</evidence>
<sequence length="177" mass="18352">MPRTAPSIAACLVLQGETPPALDADIRRLAALADEVVVYDTADHVAPGSAAFEATLHPAVTVVSGFWAEDRARAKAAALAHVRADWALCVLPGEKLTGSTEQLRAVLAGAAELPALSVLVDDVVRGTHRSARLLHRGLEGAGCQDAGGEVPSGVLTIQQPVATTARVPRQRGVFEAV</sequence>
<dbReference type="EMBL" id="BAABIL010000061">
    <property type="protein sequence ID" value="GAA4965580.1"/>
    <property type="molecule type" value="Genomic_DNA"/>
</dbReference>
<accession>A0ABP9HAG5</accession>
<dbReference type="Proteomes" id="UP001501195">
    <property type="component" value="Unassembled WGS sequence"/>
</dbReference>
<proteinExistence type="predicted"/>
<name>A0ABP9HAG5_9ACTN</name>
<reference evidence="2" key="1">
    <citation type="journal article" date="2019" name="Int. J. Syst. Evol. Microbiol.">
        <title>The Global Catalogue of Microorganisms (GCM) 10K type strain sequencing project: providing services to taxonomists for standard genome sequencing and annotation.</title>
        <authorList>
            <consortium name="The Broad Institute Genomics Platform"/>
            <consortium name="The Broad Institute Genome Sequencing Center for Infectious Disease"/>
            <person name="Wu L."/>
            <person name="Ma J."/>
        </authorList>
    </citation>
    <scope>NUCLEOTIDE SEQUENCE [LARGE SCALE GENOMIC DNA]</scope>
    <source>
        <strain evidence="2">JCM 18126</strain>
    </source>
</reference>